<feature type="transmembrane region" description="Helical" evidence="1">
    <location>
        <begin position="425"/>
        <end position="445"/>
    </location>
</feature>
<reference evidence="2 3" key="1">
    <citation type="submission" date="2020-07" db="EMBL/GenBank/DDBJ databases">
        <title>Genomic Encyclopedia of Type Strains, Phase IV (KMG-V): Genome sequencing to study the core and pangenomes of soil and plant-associated prokaryotes.</title>
        <authorList>
            <person name="Whitman W."/>
        </authorList>
    </citation>
    <scope>NUCLEOTIDE SEQUENCE [LARGE SCALE GENOMIC DNA]</scope>
    <source>
        <strain evidence="2 3">SAS40</strain>
    </source>
</reference>
<accession>A0A7Y9IZN2</accession>
<keyword evidence="3" id="KW-1185">Reference proteome</keyword>
<feature type="transmembrane region" description="Helical" evidence="1">
    <location>
        <begin position="228"/>
        <end position="249"/>
    </location>
</feature>
<keyword evidence="1" id="KW-1133">Transmembrane helix</keyword>
<dbReference type="CDD" id="cd05709">
    <property type="entry name" value="S2P-M50"/>
    <property type="match status" value="1"/>
</dbReference>
<feature type="transmembrane region" description="Helical" evidence="1">
    <location>
        <begin position="188"/>
        <end position="208"/>
    </location>
</feature>
<feature type="transmembrane region" description="Helical" evidence="1">
    <location>
        <begin position="256"/>
        <end position="277"/>
    </location>
</feature>
<dbReference type="GO" id="GO:0004222">
    <property type="term" value="F:metalloendopeptidase activity"/>
    <property type="evidence" value="ECO:0007669"/>
    <property type="project" value="InterPro"/>
</dbReference>
<feature type="transmembrane region" description="Helical" evidence="1">
    <location>
        <begin position="386"/>
        <end position="404"/>
    </location>
</feature>
<dbReference type="PANTHER" id="PTHR13325:SF3">
    <property type="entry name" value="MEMBRANE-BOUND TRANSCRIPTION FACTOR SITE-2 PROTEASE"/>
    <property type="match status" value="1"/>
</dbReference>
<dbReference type="GO" id="GO:0031293">
    <property type="term" value="P:membrane protein intracellular domain proteolysis"/>
    <property type="evidence" value="ECO:0007669"/>
    <property type="project" value="TreeGrafter"/>
</dbReference>
<evidence type="ECO:0000313" key="2">
    <source>
        <dbReference type="EMBL" id="NYE85911.1"/>
    </source>
</evidence>
<keyword evidence="2" id="KW-0482">Metalloprotease</keyword>
<dbReference type="Gene3D" id="1.10.10.1150">
    <property type="entry name" value="Coenzyme PQQ synthesis protein D (PqqD)"/>
    <property type="match status" value="1"/>
</dbReference>
<feature type="transmembrane region" description="Helical" evidence="1">
    <location>
        <begin position="283"/>
        <end position="302"/>
    </location>
</feature>
<evidence type="ECO:0000313" key="3">
    <source>
        <dbReference type="Proteomes" id="UP000542125"/>
    </source>
</evidence>
<dbReference type="EMBL" id="JACBYR010000003">
    <property type="protein sequence ID" value="NYE85911.1"/>
    <property type="molecule type" value="Genomic_DNA"/>
</dbReference>
<gene>
    <name evidence="2" type="ORF">FHW18_005230</name>
</gene>
<keyword evidence="2" id="KW-0645">Protease</keyword>
<proteinExistence type="predicted"/>
<dbReference type="AlphaFoldDB" id="A0A7Y9IZN2"/>
<organism evidence="2 3">
    <name type="scientific">Pigmentiphaga litoralis</name>
    <dbReference type="NCBI Taxonomy" id="516702"/>
    <lineage>
        <taxon>Bacteria</taxon>
        <taxon>Pseudomonadati</taxon>
        <taxon>Pseudomonadota</taxon>
        <taxon>Betaproteobacteria</taxon>
        <taxon>Burkholderiales</taxon>
        <taxon>Alcaligenaceae</taxon>
        <taxon>Pigmentiphaga</taxon>
    </lineage>
</organism>
<comment type="caution">
    <text evidence="2">The sequence shown here is derived from an EMBL/GenBank/DDBJ whole genome shotgun (WGS) entry which is preliminary data.</text>
</comment>
<dbReference type="Proteomes" id="UP000542125">
    <property type="component" value="Unassembled WGS sequence"/>
</dbReference>
<feature type="transmembrane region" description="Helical" evidence="1">
    <location>
        <begin position="151"/>
        <end position="176"/>
    </location>
</feature>
<feature type="transmembrane region" description="Helical" evidence="1">
    <location>
        <begin position="358"/>
        <end position="380"/>
    </location>
</feature>
<sequence length="717" mass="80230">MPGATFSDAWYRIADARVALLPAVKVQSHRYRGRLWFVLEDPYSQKFFRITPEAYDFVRALDGERTIDEVWRDYAETRGAAAPGQDEVVRLLSQLHMSNMLFFRGKAHSDAIFERTRAQKQRELYGKLLSFLYVRVRLFDPNKLLDRIRPLILWCTGRTALVVWLAVIVAGGINVIQHADELHQHTQGLLALDNLGWLYVAMTLLKVFHETAHAFVCKRYGGQVHTFGVMFLIFTPLPYVDATSAWGFASKWRRAYVGLAGVVTELFFAAIGAIVWAHTSDGVINSLAFNVMFIGSVSALLFNGNPLLRFDAYYVLADLIEIPNLYQKGQAQVVHLCDRYLLGNKANVSPATDHTERVWFTSYGWGSLVYRLILSVTILMTVLDHWFAIGMALMVTTLITLIVMPGRKLVTYLMSPALANRRSRAVGALAALVFAVYAFVVWVPLPHAVRLPGVLEARQRAVMYVETAGALTQLRVQHGQTLRKGDVIAVLRNDDLELNLALTRLQITEYDTLLRQALQKTPADVAPLERRAQALAERLAEFEAMKSRLVVRAPQNGEWVAPVLHERMHSWIERGQPLGEVVDLSSFRFSAVLAQDEAAELFPAADGSGELRLVGQASESIPIARFDLIPYQRDRLASPALGFLGGGDVAVRPDDTSGTLATESFFEVRAGVPTPSLAAITAYQGMSGVLRLTLDDQPLYERARKSFLQLLQRRYAL</sequence>
<keyword evidence="1" id="KW-0812">Transmembrane</keyword>
<dbReference type="InterPro" id="IPR041881">
    <property type="entry name" value="PqqD_sf"/>
</dbReference>
<dbReference type="PANTHER" id="PTHR13325">
    <property type="entry name" value="PROTEASE M50 MEMBRANE-BOUND TRANSCRIPTION FACTOR SITE 2 PROTEASE"/>
    <property type="match status" value="1"/>
</dbReference>
<keyword evidence="1" id="KW-0472">Membrane</keyword>
<keyword evidence="2" id="KW-0378">Hydrolase</keyword>
<dbReference type="GO" id="GO:0016020">
    <property type="term" value="C:membrane"/>
    <property type="evidence" value="ECO:0007669"/>
    <property type="project" value="InterPro"/>
</dbReference>
<evidence type="ECO:0000256" key="1">
    <source>
        <dbReference type="SAM" id="Phobius"/>
    </source>
</evidence>
<protein>
    <submittedName>
        <fullName evidence="2">Putative peptide zinc metalloprotease protein</fullName>
    </submittedName>
</protein>
<name>A0A7Y9IZN2_9BURK</name>
<dbReference type="RefSeq" id="WP_179590431.1">
    <property type="nucleotide sequence ID" value="NZ_JACBYR010000003.1"/>
</dbReference>
<dbReference type="InterPro" id="IPR001193">
    <property type="entry name" value="MBTPS2"/>
</dbReference>
<dbReference type="GO" id="GO:0005737">
    <property type="term" value="C:cytoplasm"/>
    <property type="evidence" value="ECO:0007669"/>
    <property type="project" value="TreeGrafter"/>
</dbReference>